<feature type="region of interest" description="Disordered" evidence="1">
    <location>
        <begin position="431"/>
        <end position="478"/>
    </location>
</feature>
<keyword evidence="3" id="KW-1185">Reference proteome</keyword>
<gene>
    <name evidence="2" type="ORF">GGD88_002417</name>
</gene>
<proteinExistence type="predicted"/>
<evidence type="ECO:0000313" key="3">
    <source>
        <dbReference type="Proteomes" id="UP000555728"/>
    </source>
</evidence>
<sequence length="503" mass="49746">MAIDAVAPDAAAPRYREAPRPVYEGQPYYTFDEVVEEFSFWDLVDIINPLQHIPLVNHLYREITGDQIGSFAQVAGGALFGGPMGAIFGVANMVVRESTGKDAAQLVMAAFTEDLDSPAGLGGTADVETLAASAPIGADLLADLGPGAQAGAQTGAPALAGLPATAGAATQAPGGVFGGVTVGGMPATASAMLATDAAVPLGGLLLANEAGRVAADQAAARGVREPVPTLDGAQSAALAAFVAHHTGGPRGEGAARGGGIAAPAALDGAARAGVAGPTDSSMDQQSEDMSQNPQQNPARDDSDRAAASSAAARADDGLPADIRQGREALRARLAAARAESDARADGMPGGASADGRPTGMTLADYRARPNPRAGEGRATPPPAAVGAAPAGVLPDAAAMAGLLQRGERVAAAADDRARRAADGTAARLTIPVTPAPDSAPPAGAFRALPVDGPVGGAPTEATGRPAGTGDGPVATQPWFSQRVLDAMRRYDAARAGEAGAAAS</sequence>
<accession>A0A7W6WLR1</accession>
<protein>
    <submittedName>
        <fullName evidence="2">Uncharacterized protein</fullName>
    </submittedName>
</protein>
<dbReference type="EMBL" id="JACIGI010000019">
    <property type="protein sequence ID" value="MBB4286682.1"/>
    <property type="molecule type" value="Genomic_DNA"/>
</dbReference>
<feature type="region of interest" description="Disordered" evidence="1">
    <location>
        <begin position="270"/>
        <end position="321"/>
    </location>
</feature>
<dbReference type="RefSeq" id="WP_184435748.1">
    <property type="nucleotide sequence ID" value="NZ_JACIGI010000019.1"/>
</dbReference>
<evidence type="ECO:0000256" key="1">
    <source>
        <dbReference type="SAM" id="MobiDB-lite"/>
    </source>
</evidence>
<comment type="caution">
    <text evidence="2">The sequence shown here is derived from an EMBL/GenBank/DDBJ whole genome shotgun (WGS) entry which is preliminary data.</text>
</comment>
<organism evidence="2 3">
    <name type="scientific">Roseospira goensis</name>
    <dbReference type="NCBI Taxonomy" id="391922"/>
    <lineage>
        <taxon>Bacteria</taxon>
        <taxon>Pseudomonadati</taxon>
        <taxon>Pseudomonadota</taxon>
        <taxon>Alphaproteobacteria</taxon>
        <taxon>Rhodospirillales</taxon>
        <taxon>Rhodospirillaceae</taxon>
        <taxon>Roseospira</taxon>
    </lineage>
</organism>
<dbReference type="Proteomes" id="UP000555728">
    <property type="component" value="Unassembled WGS sequence"/>
</dbReference>
<feature type="compositionally biased region" description="Low complexity" evidence="1">
    <location>
        <begin position="270"/>
        <end position="291"/>
    </location>
</feature>
<reference evidence="2 3" key="1">
    <citation type="submission" date="2020-08" db="EMBL/GenBank/DDBJ databases">
        <title>Genome sequencing of Purple Non-Sulfur Bacteria from various extreme environments.</title>
        <authorList>
            <person name="Mayer M."/>
        </authorList>
    </citation>
    <scope>NUCLEOTIDE SEQUENCE [LARGE SCALE GENOMIC DNA]</scope>
    <source>
        <strain evidence="2 3">JA135</strain>
    </source>
</reference>
<dbReference type="AlphaFoldDB" id="A0A7W6WLR1"/>
<feature type="region of interest" description="Disordered" evidence="1">
    <location>
        <begin position="333"/>
        <end position="359"/>
    </location>
</feature>
<evidence type="ECO:0000313" key="2">
    <source>
        <dbReference type="EMBL" id="MBB4286682.1"/>
    </source>
</evidence>
<name>A0A7W6WLR1_9PROT</name>